<comment type="subcellular location">
    <subcellularLocation>
        <location evidence="10">Cytoplasm</location>
    </subcellularLocation>
</comment>
<dbReference type="PROSITE" id="PS51722">
    <property type="entry name" value="G_TR_2"/>
    <property type="match status" value="1"/>
</dbReference>
<dbReference type="Gene3D" id="2.40.30.10">
    <property type="entry name" value="Translation factors"/>
    <property type="match status" value="2"/>
</dbReference>
<dbReference type="OrthoDB" id="9804504at2"/>
<organism evidence="13 15">
    <name type="scientific">Paenibacillus odorifer</name>
    <dbReference type="NCBI Taxonomy" id="189426"/>
    <lineage>
        <taxon>Bacteria</taxon>
        <taxon>Bacillati</taxon>
        <taxon>Bacillota</taxon>
        <taxon>Bacilli</taxon>
        <taxon>Bacillales</taxon>
        <taxon>Paenibacillaceae</taxon>
        <taxon>Paenibacillus</taxon>
    </lineage>
</organism>
<evidence type="ECO:0000256" key="3">
    <source>
        <dbReference type="ARBA" id="ARBA00022741"/>
    </source>
</evidence>
<feature type="binding site" evidence="10">
    <location>
        <begin position="136"/>
        <end position="139"/>
    </location>
    <ligand>
        <name>GTP</name>
        <dbReference type="ChEBI" id="CHEBI:37565"/>
    </ligand>
</feature>
<dbReference type="InterPro" id="IPR004160">
    <property type="entry name" value="Transl_elong_EFTu/EF1A_C"/>
</dbReference>
<comment type="subunit">
    <text evidence="10">Monomer.</text>
</comment>
<feature type="domain" description="Tr-type G" evidence="11">
    <location>
        <begin position="10"/>
        <end position="205"/>
    </location>
</feature>
<dbReference type="NCBIfam" id="NF009372">
    <property type="entry name" value="PRK12735.1"/>
    <property type="match status" value="1"/>
</dbReference>
<evidence type="ECO:0000256" key="5">
    <source>
        <dbReference type="ARBA" id="ARBA00022801"/>
    </source>
</evidence>
<dbReference type="EMBL" id="MPTW01000027">
    <property type="protein sequence ID" value="OME64554.1"/>
    <property type="molecule type" value="Genomic_DNA"/>
</dbReference>
<comment type="caution">
    <text evidence="13">The sequence shown here is derived from an EMBL/GenBank/DDBJ whole genome shotgun (WGS) entry which is preliminary data.</text>
</comment>
<dbReference type="InterPro" id="IPR009000">
    <property type="entry name" value="Transl_B-barrel_sf"/>
</dbReference>
<evidence type="ECO:0000313" key="12">
    <source>
        <dbReference type="EMBL" id="OMD45795.1"/>
    </source>
</evidence>
<evidence type="ECO:0000256" key="7">
    <source>
        <dbReference type="ARBA" id="ARBA00022917"/>
    </source>
</evidence>
<feature type="binding site" evidence="10">
    <location>
        <begin position="19"/>
        <end position="26"/>
    </location>
    <ligand>
        <name>GTP</name>
        <dbReference type="ChEBI" id="CHEBI:37565"/>
    </ligand>
</feature>
<dbReference type="InterPro" id="IPR033720">
    <property type="entry name" value="EFTU_2"/>
</dbReference>
<dbReference type="InterPro" id="IPR004161">
    <property type="entry name" value="EFTu-like_2"/>
</dbReference>
<keyword evidence="10" id="KW-0479">Metal-binding</keyword>
<evidence type="ECO:0000256" key="4">
    <source>
        <dbReference type="ARBA" id="ARBA00022768"/>
    </source>
</evidence>
<dbReference type="Proteomes" id="UP000187425">
    <property type="component" value="Unassembled WGS sequence"/>
</dbReference>
<dbReference type="InterPro" id="IPR041709">
    <property type="entry name" value="EF-Tu_GTP-bd"/>
</dbReference>
<dbReference type="HAMAP" id="MF_00118_B">
    <property type="entry name" value="EF_Tu_B"/>
    <property type="match status" value="1"/>
</dbReference>
<dbReference type="GO" id="GO:0000287">
    <property type="term" value="F:magnesium ion binding"/>
    <property type="evidence" value="ECO:0007669"/>
    <property type="project" value="UniProtKB-UniRule"/>
</dbReference>
<dbReference type="GO" id="GO:0005525">
    <property type="term" value="F:GTP binding"/>
    <property type="evidence" value="ECO:0007669"/>
    <property type="project" value="UniProtKB-UniRule"/>
</dbReference>
<dbReference type="SUPFAM" id="SSF52540">
    <property type="entry name" value="P-loop containing nucleoside triphosphate hydrolases"/>
    <property type="match status" value="1"/>
</dbReference>
<keyword evidence="14" id="KW-1185">Reference proteome</keyword>
<dbReference type="GO" id="GO:0003924">
    <property type="term" value="F:GTPase activity"/>
    <property type="evidence" value="ECO:0007669"/>
    <property type="project" value="UniProtKB-UniRule"/>
</dbReference>
<dbReference type="InterPro" id="IPR031157">
    <property type="entry name" value="G_TR_CS"/>
</dbReference>
<keyword evidence="2 10" id="KW-0963">Cytoplasm</keyword>
<evidence type="ECO:0000313" key="13">
    <source>
        <dbReference type="EMBL" id="OME64554.1"/>
    </source>
</evidence>
<keyword evidence="7 10" id="KW-0648">Protein biosynthesis</keyword>
<reference evidence="13 15" key="1">
    <citation type="submission" date="2016-11" db="EMBL/GenBank/DDBJ databases">
        <title>Paenibacillus species isolates.</title>
        <authorList>
            <person name="Beno S.M."/>
        </authorList>
    </citation>
    <scope>NUCLEOTIDE SEQUENCE [LARGE SCALE GENOMIC DNA]</scope>
    <source>
        <strain evidence="13 15">FSL H7-0443</strain>
        <strain evidence="12 14">FSL R5-0923</strain>
    </source>
</reference>
<dbReference type="PANTHER" id="PTHR43721">
    <property type="entry name" value="ELONGATION FACTOR TU-RELATED"/>
    <property type="match status" value="1"/>
</dbReference>
<keyword evidence="6 10" id="KW-0460">Magnesium</keyword>
<dbReference type="InterPro" id="IPR009001">
    <property type="entry name" value="Transl_elong_EF1A/Init_IF2_C"/>
</dbReference>
<comment type="function">
    <text evidence="10">GTP hydrolase that promotes the GTP-dependent binding of aminoacyl-tRNA to the A-site of ribosomes during protein biosynthesis.</text>
</comment>
<dbReference type="RefSeq" id="WP_042192178.1">
    <property type="nucleotide sequence ID" value="NZ_MPTD01000028.1"/>
</dbReference>
<dbReference type="NCBIfam" id="NF009373">
    <property type="entry name" value="PRK12736.1"/>
    <property type="match status" value="1"/>
</dbReference>
<evidence type="ECO:0000256" key="1">
    <source>
        <dbReference type="ARBA" id="ARBA00007249"/>
    </source>
</evidence>
<dbReference type="CDD" id="cd03697">
    <property type="entry name" value="EFTU_II"/>
    <property type="match status" value="1"/>
</dbReference>
<keyword evidence="5 10" id="KW-0378">Hydrolase</keyword>
<evidence type="ECO:0000256" key="6">
    <source>
        <dbReference type="ARBA" id="ARBA00022842"/>
    </source>
</evidence>
<dbReference type="Pfam" id="PF03144">
    <property type="entry name" value="GTP_EFTU_D2"/>
    <property type="match status" value="1"/>
</dbReference>
<feature type="binding site" evidence="10">
    <location>
        <position position="26"/>
    </location>
    <ligand>
        <name>Mg(2+)</name>
        <dbReference type="ChEBI" id="CHEBI:18420"/>
    </ligand>
</feature>
<proteinExistence type="inferred from homology"/>
<dbReference type="PANTHER" id="PTHR43721:SF22">
    <property type="entry name" value="ELONGATION FACTOR TU, MITOCHONDRIAL"/>
    <property type="match status" value="1"/>
</dbReference>
<evidence type="ECO:0000256" key="2">
    <source>
        <dbReference type="ARBA" id="ARBA00022490"/>
    </source>
</evidence>
<evidence type="ECO:0000259" key="11">
    <source>
        <dbReference type="PROSITE" id="PS51722"/>
    </source>
</evidence>
<dbReference type="NCBIfam" id="NF000766">
    <property type="entry name" value="PRK00049.1"/>
    <property type="match status" value="1"/>
</dbReference>
<dbReference type="FunFam" id="2.40.30.10:FF:000001">
    <property type="entry name" value="Elongation factor Tu"/>
    <property type="match status" value="1"/>
</dbReference>
<dbReference type="Gene3D" id="3.40.50.300">
    <property type="entry name" value="P-loop containing nucleotide triphosphate hydrolases"/>
    <property type="match status" value="1"/>
</dbReference>
<dbReference type="SUPFAM" id="SSF50447">
    <property type="entry name" value="Translation proteins"/>
    <property type="match status" value="1"/>
</dbReference>
<dbReference type="Pfam" id="PF00009">
    <property type="entry name" value="GTP_EFTU"/>
    <property type="match status" value="1"/>
</dbReference>
<dbReference type="NCBIfam" id="TIGR00231">
    <property type="entry name" value="small_GTP"/>
    <property type="match status" value="1"/>
</dbReference>
<gene>
    <name evidence="10" type="primary">tuf</name>
    <name evidence="12" type="ORF">BSK51_28240</name>
    <name evidence="13" type="ORF">BSK65_27980</name>
</gene>
<name>A0A1R0Z8M8_9BACL</name>
<dbReference type="AlphaFoldDB" id="A0A1R0Z8M8"/>
<dbReference type="Pfam" id="PF03143">
    <property type="entry name" value="GTP_EFTU_D3"/>
    <property type="match status" value="1"/>
</dbReference>
<evidence type="ECO:0000313" key="14">
    <source>
        <dbReference type="Proteomes" id="UP000187313"/>
    </source>
</evidence>
<dbReference type="InterPro" id="IPR000795">
    <property type="entry name" value="T_Tr_GTP-bd_dom"/>
</dbReference>
<dbReference type="EC" id="3.6.5.3" evidence="10"/>
<dbReference type="CDD" id="cd01884">
    <property type="entry name" value="EF_Tu"/>
    <property type="match status" value="1"/>
</dbReference>
<evidence type="ECO:0000256" key="9">
    <source>
        <dbReference type="ARBA" id="ARBA00029554"/>
    </source>
</evidence>
<dbReference type="GO" id="GO:0003746">
    <property type="term" value="F:translation elongation factor activity"/>
    <property type="evidence" value="ECO:0007669"/>
    <property type="project" value="UniProtKB-UniRule"/>
</dbReference>
<evidence type="ECO:0000256" key="8">
    <source>
        <dbReference type="ARBA" id="ARBA00023134"/>
    </source>
</evidence>
<dbReference type="NCBIfam" id="TIGR00485">
    <property type="entry name" value="EF-Tu"/>
    <property type="match status" value="1"/>
</dbReference>
<dbReference type="InterPro" id="IPR004541">
    <property type="entry name" value="Transl_elong_EFTu/EF1A_bac/org"/>
</dbReference>
<feature type="binding site" evidence="10">
    <location>
        <begin position="81"/>
        <end position="85"/>
    </location>
    <ligand>
        <name>GTP</name>
        <dbReference type="ChEBI" id="CHEBI:37565"/>
    </ligand>
</feature>
<dbReference type="CDD" id="cd03707">
    <property type="entry name" value="EFTU_III"/>
    <property type="match status" value="1"/>
</dbReference>
<comment type="similarity">
    <text evidence="1 10">Belongs to the TRAFAC class translation factor GTPase superfamily. Classic translation factor GTPase family. EF-Tu/EF-1A subfamily.</text>
</comment>
<dbReference type="PROSITE" id="PS00301">
    <property type="entry name" value="G_TR_1"/>
    <property type="match status" value="1"/>
</dbReference>
<dbReference type="InterPro" id="IPR050055">
    <property type="entry name" value="EF-Tu_GTPase"/>
</dbReference>
<comment type="catalytic activity">
    <reaction evidence="10">
        <text>GTP + H2O = GDP + phosphate + H(+)</text>
        <dbReference type="Rhea" id="RHEA:19669"/>
        <dbReference type="ChEBI" id="CHEBI:15377"/>
        <dbReference type="ChEBI" id="CHEBI:15378"/>
        <dbReference type="ChEBI" id="CHEBI:37565"/>
        <dbReference type="ChEBI" id="CHEBI:43474"/>
        <dbReference type="ChEBI" id="CHEBI:58189"/>
        <dbReference type="EC" id="3.6.5.3"/>
    </reaction>
</comment>
<keyword evidence="4 10" id="KW-0251">Elongation factor</keyword>
<dbReference type="Proteomes" id="UP000187313">
    <property type="component" value="Unassembled WGS sequence"/>
</dbReference>
<protein>
    <recommendedName>
        <fullName evidence="9 10">Elongation factor Tu</fullName>
        <shortName evidence="10">EF-Tu</shortName>
        <ecNumber evidence="10">3.6.5.3</ecNumber>
    </recommendedName>
</protein>
<accession>A0A1R0Z8M8</accession>
<dbReference type="SUPFAM" id="SSF50465">
    <property type="entry name" value="EF-Tu/eEF-1alpha/eIF2-gamma C-terminal domain"/>
    <property type="match status" value="1"/>
</dbReference>
<dbReference type="GO" id="GO:0005829">
    <property type="term" value="C:cytosol"/>
    <property type="evidence" value="ECO:0007669"/>
    <property type="project" value="TreeGrafter"/>
</dbReference>
<dbReference type="PRINTS" id="PR00315">
    <property type="entry name" value="ELONGATNFCT"/>
</dbReference>
<keyword evidence="3 10" id="KW-0547">Nucleotide-binding</keyword>
<dbReference type="FunFam" id="3.40.50.300:FF:000003">
    <property type="entry name" value="Elongation factor Tu"/>
    <property type="match status" value="1"/>
</dbReference>
<evidence type="ECO:0000313" key="15">
    <source>
        <dbReference type="Proteomes" id="UP000187425"/>
    </source>
</evidence>
<dbReference type="EMBL" id="MPTD01000028">
    <property type="protein sequence ID" value="OMD45795.1"/>
    <property type="molecule type" value="Genomic_DNA"/>
</dbReference>
<keyword evidence="8 10" id="KW-0342">GTP-binding</keyword>
<evidence type="ECO:0000256" key="10">
    <source>
        <dbReference type="HAMAP-Rule" id="MF_00118"/>
    </source>
</evidence>
<dbReference type="InterPro" id="IPR027417">
    <property type="entry name" value="P-loop_NTPase"/>
</dbReference>
<dbReference type="InterPro" id="IPR005225">
    <property type="entry name" value="Small_GTP-bd"/>
</dbReference>
<sequence length="396" mass="43558">MAKAKFERNKPHVNIGTIGHVDHGKTTLTAAITTVLSKTYGGAAIAFDQIDKAPEERERGITISTSHVEYETPNRHYAHVDCPGHADYVKNMITGAAQMDGAILVVSAADGPMPQTREHILLSRQVGVPYIVVFLNKCDMVEDEELLELVEMEVRDLLSEYDFPGDDTPIIRGSAREALQNPEGEYAKKIVEMFETIDEYIPLPERQTDKPFLMPVEDVFSITGRGTVATGRVERGTVKVGEEIEIVGIHEETKKSVVTGVEMFRKLLDSAQAGDNIGALLRGVDRTMIERGQVLAKPNSVKPHTEFTAQIYVLTKEEGGRHKPFFTGYRPQFYFRTTDVTGIINLPEGTEMVMPGDNITVTVALISPIAIEEGTKFSIREGGRTVGAGSVASIQK</sequence>